<comment type="subcellular location">
    <subcellularLocation>
        <location evidence="1">Membrane</location>
        <topology evidence="1">Multi-pass membrane protein</topology>
    </subcellularLocation>
</comment>
<reference evidence="7" key="1">
    <citation type="submission" date="2020-05" db="EMBL/GenBank/DDBJ databases">
        <authorList>
            <person name="Chiriac C."/>
            <person name="Salcher M."/>
            <person name="Ghai R."/>
            <person name="Kavagutti S V."/>
        </authorList>
    </citation>
    <scope>NUCLEOTIDE SEQUENCE</scope>
</reference>
<feature type="transmembrane region" description="Helical" evidence="6">
    <location>
        <begin position="187"/>
        <end position="204"/>
    </location>
</feature>
<gene>
    <name evidence="7" type="ORF">UFOPK1939_00157</name>
</gene>
<feature type="transmembrane region" description="Helical" evidence="6">
    <location>
        <begin position="78"/>
        <end position="96"/>
    </location>
</feature>
<evidence type="ECO:0000256" key="2">
    <source>
        <dbReference type="ARBA" id="ARBA00022692"/>
    </source>
</evidence>
<dbReference type="EMBL" id="CAEZVF010000012">
    <property type="protein sequence ID" value="CAB4615409.1"/>
    <property type="molecule type" value="Genomic_DNA"/>
</dbReference>
<dbReference type="GO" id="GO:0015648">
    <property type="term" value="F:lipid-linked peptidoglycan transporter activity"/>
    <property type="evidence" value="ECO:0007669"/>
    <property type="project" value="TreeGrafter"/>
</dbReference>
<feature type="transmembrane region" description="Helical" evidence="6">
    <location>
        <begin position="20"/>
        <end position="37"/>
    </location>
</feature>
<keyword evidence="4 6" id="KW-1133">Transmembrane helix</keyword>
<evidence type="ECO:0000256" key="5">
    <source>
        <dbReference type="ARBA" id="ARBA00023136"/>
    </source>
</evidence>
<dbReference type="PANTHER" id="PTHR30474:SF3">
    <property type="entry name" value="PEPTIDOGLYCAN GLYCOSYLTRANSFERASE RODA"/>
    <property type="match status" value="1"/>
</dbReference>
<protein>
    <submittedName>
        <fullName evidence="7">Unannotated protein</fullName>
    </submittedName>
</protein>
<dbReference type="InterPro" id="IPR001182">
    <property type="entry name" value="FtsW/RodA"/>
</dbReference>
<accession>A0A6J6HV17</accession>
<keyword evidence="3" id="KW-0133">Cell shape</keyword>
<feature type="transmembrane region" description="Helical" evidence="6">
    <location>
        <begin position="270"/>
        <end position="289"/>
    </location>
</feature>
<feature type="transmembrane region" description="Helical" evidence="6">
    <location>
        <begin position="146"/>
        <end position="167"/>
    </location>
</feature>
<feature type="transmembrane region" description="Helical" evidence="6">
    <location>
        <begin position="354"/>
        <end position="371"/>
    </location>
</feature>
<dbReference type="GO" id="GO:0008360">
    <property type="term" value="P:regulation of cell shape"/>
    <property type="evidence" value="ECO:0007669"/>
    <property type="project" value="UniProtKB-KW"/>
</dbReference>
<evidence type="ECO:0000256" key="3">
    <source>
        <dbReference type="ARBA" id="ARBA00022960"/>
    </source>
</evidence>
<evidence type="ECO:0000256" key="6">
    <source>
        <dbReference type="SAM" id="Phobius"/>
    </source>
</evidence>
<sequence>MTNPVTVAPTNIKQRRFAELFLLVLAIVISTAGYIAASLGYTNAMPTDLWLVVGVCSALFLTAHLAIRKLAPYADPLLLPLAAFLNLIGLVLIHRLDLADAARAERAGRSIPRADAIAQLTWTAVGIILFVAVLVILRDHRILQRFTYTALVLGVTLLILPLLPFIGTSINGARLWLRVGPLSFQPAEMAKLCLIVFLAGYLVVKRDALATARSRVLGVDLPRGRDLGPLLIAWVASMGVLVFQRDLGTALLFFGLFILLLYVATERRSWLLLGSILFVAGAGLAYFAFGHVQQRFDVWLHPFSDPNGTAFQIVQSLFGLAAGGVLGTGLGLGNPQFVPFAKTDFIMATAGEELGLAGLIVILMIYAVLAQRGFRIAVSARDAFGTLLAGGLSIVIVLQVFIVVGGVTRLIPLTGLTTPFLSYGGSSLVANWIIIALLVRISDGARKPAPPVRPSRDEALTQVVQL</sequence>
<organism evidence="7">
    <name type="scientific">freshwater metagenome</name>
    <dbReference type="NCBI Taxonomy" id="449393"/>
    <lineage>
        <taxon>unclassified sequences</taxon>
        <taxon>metagenomes</taxon>
        <taxon>ecological metagenomes</taxon>
    </lineage>
</organism>
<evidence type="ECO:0000256" key="1">
    <source>
        <dbReference type="ARBA" id="ARBA00004141"/>
    </source>
</evidence>
<dbReference type="Pfam" id="PF01098">
    <property type="entry name" value="FTSW_RODA_SPOVE"/>
    <property type="match status" value="1"/>
</dbReference>
<keyword evidence="5 6" id="KW-0472">Membrane</keyword>
<feature type="transmembrane region" description="Helical" evidence="6">
    <location>
        <begin position="420"/>
        <end position="439"/>
    </location>
</feature>
<feature type="transmembrane region" description="Helical" evidence="6">
    <location>
        <begin position="116"/>
        <end position="137"/>
    </location>
</feature>
<dbReference type="PANTHER" id="PTHR30474">
    <property type="entry name" value="CELL CYCLE PROTEIN"/>
    <property type="match status" value="1"/>
</dbReference>
<proteinExistence type="predicted"/>
<evidence type="ECO:0000313" key="7">
    <source>
        <dbReference type="EMBL" id="CAB4615409.1"/>
    </source>
</evidence>
<dbReference type="InterPro" id="IPR018365">
    <property type="entry name" value="Cell_cycle_FtsW-rel_CS"/>
</dbReference>
<dbReference type="PROSITE" id="PS00428">
    <property type="entry name" value="FTSW_RODA_SPOVE"/>
    <property type="match status" value="1"/>
</dbReference>
<feature type="transmembrane region" description="Helical" evidence="6">
    <location>
        <begin position="247"/>
        <end position="264"/>
    </location>
</feature>
<feature type="transmembrane region" description="Helical" evidence="6">
    <location>
        <begin position="310"/>
        <end position="334"/>
    </location>
</feature>
<keyword evidence="2 6" id="KW-0812">Transmembrane</keyword>
<dbReference type="GO" id="GO:0005886">
    <property type="term" value="C:plasma membrane"/>
    <property type="evidence" value="ECO:0007669"/>
    <property type="project" value="TreeGrafter"/>
</dbReference>
<name>A0A6J6HV17_9ZZZZ</name>
<evidence type="ECO:0000256" key="4">
    <source>
        <dbReference type="ARBA" id="ARBA00022989"/>
    </source>
</evidence>
<feature type="transmembrane region" description="Helical" evidence="6">
    <location>
        <begin position="49"/>
        <end position="66"/>
    </location>
</feature>
<dbReference type="AlphaFoldDB" id="A0A6J6HV17"/>
<feature type="transmembrane region" description="Helical" evidence="6">
    <location>
        <begin position="383"/>
        <end position="408"/>
    </location>
</feature>
<dbReference type="GO" id="GO:0032153">
    <property type="term" value="C:cell division site"/>
    <property type="evidence" value="ECO:0007669"/>
    <property type="project" value="TreeGrafter"/>
</dbReference>
<dbReference type="GO" id="GO:0051301">
    <property type="term" value="P:cell division"/>
    <property type="evidence" value="ECO:0007669"/>
    <property type="project" value="InterPro"/>
</dbReference>